<dbReference type="AlphaFoldDB" id="A0AAV5MEM6"/>
<keyword evidence="2" id="KW-1185">Reference proteome</keyword>
<comment type="caution">
    <text evidence="1">The sequence shown here is derived from an EMBL/GenBank/DDBJ whole genome shotgun (WGS) entry which is preliminary data.</text>
</comment>
<proteinExistence type="predicted"/>
<sequence>MWLNRWGGVDWRVRGAIVPSTALFSGYYHVLHHKISIIM</sequence>
<accession>A0AAV5MEM6</accession>
<organism evidence="1 2">
    <name type="scientific">Rubroshorea leprosula</name>
    <dbReference type="NCBI Taxonomy" id="152421"/>
    <lineage>
        <taxon>Eukaryota</taxon>
        <taxon>Viridiplantae</taxon>
        <taxon>Streptophyta</taxon>
        <taxon>Embryophyta</taxon>
        <taxon>Tracheophyta</taxon>
        <taxon>Spermatophyta</taxon>
        <taxon>Magnoliopsida</taxon>
        <taxon>eudicotyledons</taxon>
        <taxon>Gunneridae</taxon>
        <taxon>Pentapetalae</taxon>
        <taxon>rosids</taxon>
        <taxon>malvids</taxon>
        <taxon>Malvales</taxon>
        <taxon>Dipterocarpaceae</taxon>
        <taxon>Rubroshorea</taxon>
    </lineage>
</organism>
<dbReference type="Proteomes" id="UP001054252">
    <property type="component" value="Unassembled WGS sequence"/>
</dbReference>
<gene>
    <name evidence="1" type="ORF">SLEP1_g55190</name>
</gene>
<protein>
    <submittedName>
        <fullName evidence="1">Uncharacterized protein</fullName>
    </submittedName>
</protein>
<evidence type="ECO:0000313" key="1">
    <source>
        <dbReference type="EMBL" id="GKV48366.1"/>
    </source>
</evidence>
<evidence type="ECO:0000313" key="2">
    <source>
        <dbReference type="Proteomes" id="UP001054252"/>
    </source>
</evidence>
<name>A0AAV5MEM6_9ROSI</name>
<dbReference type="EMBL" id="BPVZ01000255">
    <property type="protein sequence ID" value="GKV48366.1"/>
    <property type="molecule type" value="Genomic_DNA"/>
</dbReference>
<reference evidence="1 2" key="1">
    <citation type="journal article" date="2021" name="Commun. Biol.">
        <title>The genome of Shorea leprosula (Dipterocarpaceae) highlights the ecological relevance of drought in aseasonal tropical rainforests.</title>
        <authorList>
            <person name="Ng K.K.S."/>
            <person name="Kobayashi M.J."/>
            <person name="Fawcett J.A."/>
            <person name="Hatakeyama M."/>
            <person name="Paape T."/>
            <person name="Ng C.H."/>
            <person name="Ang C.C."/>
            <person name="Tnah L.H."/>
            <person name="Lee C.T."/>
            <person name="Nishiyama T."/>
            <person name="Sese J."/>
            <person name="O'Brien M.J."/>
            <person name="Copetti D."/>
            <person name="Mohd Noor M.I."/>
            <person name="Ong R.C."/>
            <person name="Putra M."/>
            <person name="Sireger I.Z."/>
            <person name="Indrioko S."/>
            <person name="Kosugi Y."/>
            <person name="Izuno A."/>
            <person name="Isagi Y."/>
            <person name="Lee S.L."/>
            <person name="Shimizu K.K."/>
        </authorList>
    </citation>
    <scope>NUCLEOTIDE SEQUENCE [LARGE SCALE GENOMIC DNA]</scope>
    <source>
        <strain evidence="1">214</strain>
    </source>
</reference>